<proteinExistence type="predicted"/>
<evidence type="ECO:0000313" key="2">
    <source>
        <dbReference type="Proteomes" id="UP000029567"/>
    </source>
</evidence>
<gene>
    <name evidence="1" type="ORF">P245_21010</name>
</gene>
<evidence type="ECO:0008006" key="3">
    <source>
        <dbReference type="Google" id="ProtNLM"/>
    </source>
</evidence>
<dbReference type="Proteomes" id="UP000029567">
    <property type="component" value="Unassembled WGS sequence"/>
</dbReference>
<dbReference type="EMBL" id="AWTN01000114">
    <property type="protein sequence ID" value="KGG86201.1"/>
    <property type="molecule type" value="Genomic_DNA"/>
</dbReference>
<reference evidence="1 2" key="1">
    <citation type="submission" date="2013-09" db="EMBL/GenBank/DDBJ databases">
        <title>High correlation between genotypes and phenotypes of environmental bacteria Comamonas testosteroni strains.</title>
        <authorList>
            <person name="Liu L."/>
            <person name="Zhu W."/>
            <person name="Xia X."/>
            <person name="Xu B."/>
            <person name="Luo M."/>
            <person name="Wang G."/>
        </authorList>
    </citation>
    <scope>NUCLEOTIDE SEQUENCE [LARGE SCALE GENOMIC DNA]</scope>
    <source>
        <strain evidence="1 2">JL14</strain>
    </source>
</reference>
<sequence length="308" mass="35328">MPVQQHAFEDICTYLMTHIVKSKTGSAPPYSRLGVNGQTQWGLDLFTDHPKFAPIVGQCKHRMPGKRLKKSEVFEDLRKTDAYPRPIEMYFVLTNSENDAELQTALIGHTHKRQDGSTFQVQLVNWSRLTSLAFIPKDKLQMYFPVQAQHAKHFLPPPNNEAVVAAYDLAPRVLRYWFSEEDMQEILCSPTTLSITSNLWAKMNLFQQAVTAARLIRAGSRSLIERRCVREIFRALPAIDIFAQILQEYKEKLASMSSTDPTNIEVMSRSESLRWDANAVEINYRALVEGDQSWDFELATYKQPKPAF</sequence>
<organism evidence="1 2">
    <name type="scientific">Comamonas thiooxydans</name>
    <dbReference type="NCBI Taxonomy" id="363952"/>
    <lineage>
        <taxon>Bacteria</taxon>
        <taxon>Pseudomonadati</taxon>
        <taxon>Pseudomonadota</taxon>
        <taxon>Betaproteobacteria</taxon>
        <taxon>Burkholderiales</taxon>
        <taxon>Comamonadaceae</taxon>
        <taxon>Comamonas</taxon>
    </lineage>
</organism>
<comment type="caution">
    <text evidence="1">The sequence shown here is derived from an EMBL/GenBank/DDBJ whole genome shotgun (WGS) entry which is preliminary data.</text>
</comment>
<evidence type="ECO:0000313" key="1">
    <source>
        <dbReference type="EMBL" id="KGG86201.1"/>
    </source>
</evidence>
<protein>
    <recommendedName>
        <fullName evidence="3">Restriction endonuclease</fullName>
    </recommendedName>
</protein>
<accession>A0A0E3BXT8</accession>
<dbReference type="AlphaFoldDB" id="A0A0E3BXT8"/>
<name>A0A0E3BXT8_9BURK</name>